<name>A0A508AU54_9GAMM</name>
<sequence length="395" mass="44387">MIFWYTGQPGHGKTLHAIDHALRFRDQGRLVYVCNVTDFDHDKAKCLPMTPEEFIDWTNFLPDGAVALVDEAYEHGMLPKRRPGSAVPNHVQQLAKHRHRGIDFIFVCQSPAKQVDEFMHDLIEQHVHVRRRFGTPYVHLRKFDRYERNPEKGSPLSVKRTFLPKRPRGLYKSTTMDTTERSIPWYFIAAPILLVLIIWQVWHRAEVLDDKFTGSGSMDAAAATKEEGAQNGARATVEATDEATSSTPTRTSDYVAWMTPRIPGQPWTAPAYDNLSVPAQSPRVFCMASGLEPDQSCSCLTEQGTRYVIELNRCLMIAKQGQYEPFFDEVQGDRRRLDDATQLRRVSERLSSLGAIGPSSGATSESVGPVIEAPQISAYGDIGARDITHADVGSW</sequence>
<protein>
    <submittedName>
        <fullName evidence="2">Zonular occludens toxin family protein</fullName>
    </submittedName>
</protein>
<accession>A0A508AU54</accession>
<organism evidence="2 3">
    <name type="scientific">Marilutibacter maris</name>
    <dbReference type="NCBI Taxonomy" id="1605891"/>
    <lineage>
        <taxon>Bacteria</taxon>
        <taxon>Pseudomonadati</taxon>
        <taxon>Pseudomonadota</taxon>
        <taxon>Gammaproteobacteria</taxon>
        <taxon>Lysobacterales</taxon>
        <taxon>Lysobacteraceae</taxon>
        <taxon>Marilutibacter</taxon>
    </lineage>
</organism>
<dbReference type="InterPro" id="IPR008900">
    <property type="entry name" value="Zot_N"/>
</dbReference>
<dbReference type="Pfam" id="PF05707">
    <property type="entry name" value="Zot"/>
    <property type="match status" value="1"/>
</dbReference>
<reference evidence="2 3" key="1">
    <citation type="submission" date="2019-10" db="EMBL/GenBank/DDBJ databases">
        <title>Lysobacter alkalisoli sp. nov., isolated from saline-alkaline soil.</title>
        <authorList>
            <person name="Sun J.-Q."/>
        </authorList>
    </citation>
    <scope>NUCLEOTIDE SEQUENCE [LARGE SCALE GENOMIC DNA]</scope>
    <source>
        <strain evidence="2 3">KCTC 42381</strain>
    </source>
</reference>
<dbReference type="Gene3D" id="3.40.50.300">
    <property type="entry name" value="P-loop containing nucleotide triphosphate hydrolases"/>
    <property type="match status" value="1"/>
</dbReference>
<dbReference type="AlphaFoldDB" id="A0A508AU54"/>
<dbReference type="InterPro" id="IPR027417">
    <property type="entry name" value="P-loop_NTPase"/>
</dbReference>
<dbReference type="Proteomes" id="UP000320431">
    <property type="component" value="Unassembled WGS sequence"/>
</dbReference>
<evidence type="ECO:0000259" key="1">
    <source>
        <dbReference type="Pfam" id="PF05707"/>
    </source>
</evidence>
<dbReference type="EMBL" id="VICD02000127">
    <property type="protein sequence ID" value="KAB8191354.1"/>
    <property type="molecule type" value="Genomic_DNA"/>
</dbReference>
<evidence type="ECO:0000313" key="2">
    <source>
        <dbReference type="EMBL" id="KAB8191354.1"/>
    </source>
</evidence>
<gene>
    <name evidence="2" type="ORF">FKV24_008065</name>
</gene>
<comment type="caution">
    <text evidence="2">The sequence shown here is derived from an EMBL/GenBank/DDBJ whole genome shotgun (WGS) entry which is preliminary data.</text>
</comment>
<evidence type="ECO:0000313" key="3">
    <source>
        <dbReference type="Proteomes" id="UP000320431"/>
    </source>
</evidence>
<proteinExistence type="predicted"/>
<dbReference type="RefSeq" id="WP_141482012.1">
    <property type="nucleotide sequence ID" value="NZ_VICD02000127.1"/>
</dbReference>
<feature type="domain" description="Zona occludens toxin N-terminal" evidence="1">
    <location>
        <begin position="1"/>
        <end position="175"/>
    </location>
</feature>